<evidence type="ECO:0000256" key="1">
    <source>
        <dbReference type="SAM" id="MobiDB-lite"/>
    </source>
</evidence>
<evidence type="ECO:0000313" key="2">
    <source>
        <dbReference type="EMBL" id="CAH2401077.1"/>
    </source>
</evidence>
<organism evidence="2 3">
    <name type="scientific">Mesorhizobium escarrei</name>
    <dbReference type="NCBI Taxonomy" id="666018"/>
    <lineage>
        <taxon>Bacteria</taxon>
        <taxon>Pseudomonadati</taxon>
        <taxon>Pseudomonadota</taxon>
        <taxon>Alphaproteobacteria</taxon>
        <taxon>Hyphomicrobiales</taxon>
        <taxon>Phyllobacteriaceae</taxon>
        <taxon>Mesorhizobium</taxon>
    </lineage>
</organism>
<feature type="compositionally biased region" description="Low complexity" evidence="1">
    <location>
        <begin position="48"/>
        <end position="66"/>
    </location>
</feature>
<keyword evidence="3" id="KW-1185">Reference proteome</keyword>
<name>A0ABN8JSL5_9HYPH</name>
<comment type="caution">
    <text evidence="2">The sequence shown here is derived from an EMBL/GenBank/DDBJ whole genome shotgun (WGS) entry which is preliminary data.</text>
</comment>
<evidence type="ECO:0000313" key="3">
    <source>
        <dbReference type="Proteomes" id="UP001153050"/>
    </source>
</evidence>
<sequence length="100" mass="10508">MVGGTESDVTAATPKIVIAERLIKGIRPWAEVLSARTTWRRLFALAAGASVRSSGSSADRASGNARRSGHRPALLAQMSGSGPVRKSMPTMTLSNCDVIQ</sequence>
<reference evidence="2 3" key="1">
    <citation type="submission" date="2022-03" db="EMBL/GenBank/DDBJ databases">
        <authorList>
            <person name="Brunel B."/>
        </authorList>
    </citation>
    <scope>NUCLEOTIDE SEQUENCE [LARGE SCALE GENOMIC DNA]</scope>
    <source>
        <strain evidence="2">STM5069sample</strain>
    </source>
</reference>
<feature type="region of interest" description="Disordered" evidence="1">
    <location>
        <begin position="48"/>
        <end position="100"/>
    </location>
</feature>
<accession>A0ABN8JSL5</accession>
<protein>
    <submittedName>
        <fullName evidence="2">Uncharacterized protein</fullName>
    </submittedName>
</protein>
<dbReference type="EMBL" id="CAKXZT010000121">
    <property type="protein sequence ID" value="CAH2401077.1"/>
    <property type="molecule type" value="Genomic_DNA"/>
</dbReference>
<feature type="compositionally biased region" description="Polar residues" evidence="1">
    <location>
        <begin position="89"/>
        <end position="100"/>
    </location>
</feature>
<proteinExistence type="predicted"/>
<dbReference type="Proteomes" id="UP001153050">
    <property type="component" value="Unassembled WGS sequence"/>
</dbReference>
<gene>
    <name evidence="2" type="ORF">MES5069_270246</name>
</gene>